<organism evidence="10 11">
    <name type="scientific">Yinghuangia soli</name>
    <dbReference type="NCBI Taxonomy" id="2908204"/>
    <lineage>
        <taxon>Bacteria</taxon>
        <taxon>Bacillati</taxon>
        <taxon>Actinomycetota</taxon>
        <taxon>Actinomycetes</taxon>
        <taxon>Kitasatosporales</taxon>
        <taxon>Streptomycetaceae</taxon>
        <taxon>Yinghuangia</taxon>
    </lineage>
</organism>
<comment type="caution">
    <text evidence="10">The sequence shown here is derived from an EMBL/GenBank/DDBJ whole genome shotgun (WGS) entry which is preliminary data.</text>
</comment>
<dbReference type="InterPro" id="IPR005490">
    <property type="entry name" value="LD_TPept_cat_dom"/>
</dbReference>
<evidence type="ECO:0000256" key="7">
    <source>
        <dbReference type="PROSITE-ProRule" id="PRU01373"/>
    </source>
</evidence>
<dbReference type="PANTHER" id="PTHR30582">
    <property type="entry name" value="L,D-TRANSPEPTIDASE"/>
    <property type="match status" value="1"/>
</dbReference>
<comment type="pathway">
    <text evidence="1 7">Cell wall biogenesis; peptidoglycan biosynthesis.</text>
</comment>
<feature type="region of interest" description="Disordered" evidence="8">
    <location>
        <begin position="34"/>
        <end position="63"/>
    </location>
</feature>
<evidence type="ECO:0000256" key="3">
    <source>
        <dbReference type="ARBA" id="ARBA00022960"/>
    </source>
</evidence>
<keyword evidence="4 7" id="KW-0573">Peptidoglycan synthesis</keyword>
<feature type="compositionally biased region" description="Low complexity" evidence="8">
    <location>
        <begin position="98"/>
        <end position="114"/>
    </location>
</feature>
<evidence type="ECO:0000256" key="2">
    <source>
        <dbReference type="ARBA" id="ARBA00022679"/>
    </source>
</evidence>
<dbReference type="GO" id="GO:0008360">
    <property type="term" value="P:regulation of cell shape"/>
    <property type="evidence" value="ECO:0007669"/>
    <property type="project" value="UniProtKB-UniRule"/>
</dbReference>
<evidence type="ECO:0000313" key="10">
    <source>
        <dbReference type="EMBL" id="MCF2528144.1"/>
    </source>
</evidence>
<dbReference type="Gene3D" id="2.60.40.3780">
    <property type="match status" value="1"/>
</dbReference>
<evidence type="ECO:0000256" key="6">
    <source>
        <dbReference type="ARBA" id="ARBA00023316"/>
    </source>
</evidence>
<dbReference type="RefSeq" id="WP_235052295.1">
    <property type="nucleotide sequence ID" value="NZ_JAKFHA010000005.1"/>
</dbReference>
<dbReference type="Proteomes" id="UP001165378">
    <property type="component" value="Unassembled WGS sequence"/>
</dbReference>
<evidence type="ECO:0000256" key="8">
    <source>
        <dbReference type="SAM" id="MobiDB-lite"/>
    </source>
</evidence>
<dbReference type="EMBL" id="JAKFHA010000005">
    <property type="protein sequence ID" value="MCF2528144.1"/>
    <property type="molecule type" value="Genomic_DNA"/>
</dbReference>
<dbReference type="PROSITE" id="PS52029">
    <property type="entry name" value="LD_TPASE"/>
    <property type="match status" value="1"/>
</dbReference>
<accession>A0AA41Q0F9</accession>
<dbReference type="GO" id="GO:0018104">
    <property type="term" value="P:peptidoglycan-protein cross-linking"/>
    <property type="evidence" value="ECO:0007669"/>
    <property type="project" value="TreeGrafter"/>
</dbReference>
<dbReference type="InterPro" id="IPR038063">
    <property type="entry name" value="Transpep_catalytic_dom"/>
</dbReference>
<keyword evidence="11" id="KW-1185">Reference proteome</keyword>
<dbReference type="CDD" id="cd13432">
    <property type="entry name" value="LDT_IgD_like_2"/>
    <property type="match status" value="1"/>
</dbReference>
<name>A0AA41Q0F9_9ACTN</name>
<dbReference type="CDD" id="cd16913">
    <property type="entry name" value="YkuD_like"/>
    <property type="match status" value="1"/>
</dbReference>
<gene>
    <name evidence="10" type="ORF">LZ495_13045</name>
</gene>
<sequence>MSERDHSAGDNGAIAGPATTTISVTATTAAGRASGTFRGLPASRTSRVSQAARAARAGRTARFRARRRTASVVAALAVALVAVSGCTGDGKKDGGASAGSSAGVSGASDSQAAGASSAPAAAPATLVITPADGSAKVAPGLPVMVTAQGGTVGSVIVKAEDGSLVDGNISDDAASWRTSGALHTNTKYTVTATATNAAGVETKSTAAFSTAQAGKTMTYQVNISGLGRMGVGMPVSVTFDTPVKDRAAVERALSVTADPPVAGSWSWVKDRNLADGQRIDFRPQEYWKPGTKISFFADLDGVDTGGGRFAIQDVKADVTVARSLVATVDVKTHKMTVVEDGKPDSVIPITAGEPGRDTWNGTMVVMDRNSSVYMDSRTVNYGNEYQGYYNWALHTTASGTYVHENPRAIQFAGKQNITHGCVGLAADGTAKKFYDRVIVGDVIKVMNSASATVEAGNGYGGWNVAWDKWQAGSALAAR</sequence>
<keyword evidence="2" id="KW-0808">Transferase</keyword>
<evidence type="ECO:0000256" key="1">
    <source>
        <dbReference type="ARBA" id="ARBA00004752"/>
    </source>
</evidence>
<dbReference type="SUPFAM" id="SSF141523">
    <property type="entry name" value="L,D-transpeptidase catalytic domain-like"/>
    <property type="match status" value="1"/>
</dbReference>
<evidence type="ECO:0000256" key="5">
    <source>
        <dbReference type="ARBA" id="ARBA00023315"/>
    </source>
</evidence>
<feature type="region of interest" description="Disordered" evidence="8">
    <location>
        <begin position="89"/>
        <end position="114"/>
    </location>
</feature>
<feature type="domain" description="L,D-TPase catalytic" evidence="9">
    <location>
        <begin position="324"/>
        <end position="446"/>
    </location>
</feature>
<dbReference type="InterPro" id="IPR050979">
    <property type="entry name" value="LD-transpeptidase"/>
</dbReference>
<dbReference type="AlphaFoldDB" id="A0AA41Q0F9"/>
<dbReference type="Pfam" id="PF17964">
    <property type="entry name" value="Big_10"/>
    <property type="match status" value="1"/>
</dbReference>
<dbReference type="PANTHER" id="PTHR30582:SF2">
    <property type="entry name" value="L,D-TRANSPEPTIDASE YCIB-RELATED"/>
    <property type="match status" value="1"/>
</dbReference>
<reference evidence="10" key="1">
    <citation type="submission" date="2022-01" db="EMBL/GenBank/DDBJ databases">
        <title>Genome-Based Taxonomic Classification of the Phylum Actinobacteria.</title>
        <authorList>
            <person name="Gao Y."/>
        </authorList>
    </citation>
    <scope>NUCLEOTIDE SEQUENCE</scope>
    <source>
        <strain evidence="10">KLBMP 8922</strain>
    </source>
</reference>
<dbReference type="Gene3D" id="2.60.40.3710">
    <property type="match status" value="1"/>
</dbReference>
<keyword evidence="6 7" id="KW-0961">Cell wall biogenesis/degradation</keyword>
<dbReference type="Pfam" id="PF03734">
    <property type="entry name" value="YkuD"/>
    <property type="match status" value="1"/>
</dbReference>
<dbReference type="InterPro" id="IPR041280">
    <property type="entry name" value="Big_10"/>
</dbReference>
<evidence type="ECO:0000256" key="4">
    <source>
        <dbReference type="ARBA" id="ARBA00022984"/>
    </source>
</evidence>
<dbReference type="GO" id="GO:0005576">
    <property type="term" value="C:extracellular region"/>
    <property type="evidence" value="ECO:0007669"/>
    <property type="project" value="TreeGrafter"/>
</dbReference>
<feature type="compositionally biased region" description="Low complexity" evidence="8">
    <location>
        <begin position="34"/>
        <end position="58"/>
    </location>
</feature>
<evidence type="ECO:0000313" key="11">
    <source>
        <dbReference type="Proteomes" id="UP001165378"/>
    </source>
</evidence>
<feature type="active site" description="Proton donor/acceptor" evidence="7">
    <location>
        <position position="403"/>
    </location>
</feature>
<dbReference type="GO" id="GO:0071972">
    <property type="term" value="F:peptidoglycan L,D-transpeptidase activity"/>
    <property type="evidence" value="ECO:0007669"/>
    <property type="project" value="TreeGrafter"/>
</dbReference>
<evidence type="ECO:0000259" key="9">
    <source>
        <dbReference type="PROSITE" id="PS52029"/>
    </source>
</evidence>
<dbReference type="GO" id="GO:0071555">
    <property type="term" value="P:cell wall organization"/>
    <property type="evidence" value="ECO:0007669"/>
    <property type="project" value="UniProtKB-UniRule"/>
</dbReference>
<keyword evidence="5" id="KW-0012">Acyltransferase</keyword>
<proteinExistence type="predicted"/>
<keyword evidence="3 7" id="KW-0133">Cell shape</keyword>
<protein>
    <submittedName>
        <fullName evidence="10">Ig-like domain-containing protein</fullName>
    </submittedName>
</protein>
<feature type="active site" description="Nucleophile" evidence="7">
    <location>
        <position position="421"/>
    </location>
</feature>
<dbReference type="GO" id="GO:0016746">
    <property type="term" value="F:acyltransferase activity"/>
    <property type="evidence" value="ECO:0007669"/>
    <property type="project" value="UniProtKB-KW"/>
</dbReference>
<dbReference type="Gene3D" id="2.40.440.10">
    <property type="entry name" value="L,D-transpeptidase catalytic domain-like"/>
    <property type="match status" value="1"/>
</dbReference>